<evidence type="ECO:0000259" key="4">
    <source>
        <dbReference type="PROSITE" id="PS51891"/>
    </source>
</evidence>
<dbReference type="AlphaFoldDB" id="A0A8J4UY86"/>
<evidence type="ECO:0000313" key="6">
    <source>
        <dbReference type="Proteomes" id="UP000695562"/>
    </source>
</evidence>
<protein>
    <recommendedName>
        <fullName evidence="4">CENP-V/GFA domain-containing protein</fullName>
    </recommendedName>
</protein>
<dbReference type="EMBL" id="AJWJ01000360">
    <property type="protein sequence ID" value="KAF2071593.1"/>
    <property type="molecule type" value="Genomic_DNA"/>
</dbReference>
<keyword evidence="6" id="KW-1185">Reference proteome</keyword>
<keyword evidence="2" id="KW-0479">Metal-binding</keyword>
<dbReference type="Proteomes" id="UP000695562">
    <property type="component" value="Unassembled WGS sequence"/>
</dbReference>
<dbReference type="GO" id="GO:0016846">
    <property type="term" value="F:carbon-sulfur lyase activity"/>
    <property type="evidence" value="ECO:0007669"/>
    <property type="project" value="InterPro"/>
</dbReference>
<feature type="domain" description="CENP-V/GFA" evidence="4">
    <location>
        <begin position="9"/>
        <end position="124"/>
    </location>
</feature>
<evidence type="ECO:0000256" key="1">
    <source>
        <dbReference type="ARBA" id="ARBA00005495"/>
    </source>
</evidence>
<evidence type="ECO:0000256" key="2">
    <source>
        <dbReference type="ARBA" id="ARBA00022723"/>
    </source>
</evidence>
<organism evidence="5 6">
    <name type="scientific">Polysphondylium violaceum</name>
    <dbReference type="NCBI Taxonomy" id="133409"/>
    <lineage>
        <taxon>Eukaryota</taxon>
        <taxon>Amoebozoa</taxon>
        <taxon>Evosea</taxon>
        <taxon>Eumycetozoa</taxon>
        <taxon>Dictyostelia</taxon>
        <taxon>Dictyosteliales</taxon>
        <taxon>Dictyosteliaceae</taxon>
        <taxon>Polysphondylium</taxon>
    </lineage>
</organism>
<dbReference type="Gene3D" id="2.170.150.70">
    <property type="match status" value="1"/>
</dbReference>
<name>A0A8J4UY86_9MYCE</name>
<keyword evidence="3" id="KW-0862">Zinc</keyword>
<dbReference type="SUPFAM" id="SSF51316">
    <property type="entry name" value="Mss4-like"/>
    <property type="match status" value="1"/>
</dbReference>
<proteinExistence type="inferred from homology"/>
<dbReference type="Pfam" id="PF04828">
    <property type="entry name" value="GFA"/>
    <property type="match status" value="1"/>
</dbReference>
<dbReference type="PROSITE" id="PS51891">
    <property type="entry name" value="CENP_V_GFA"/>
    <property type="match status" value="1"/>
</dbReference>
<dbReference type="OrthoDB" id="2993351at2759"/>
<dbReference type="GO" id="GO:0046872">
    <property type="term" value="F:metal ion binding"/>
    <property type="evidence" value="ECO:0007669"/>
    <property type="project" value="UniProtKB-KW"/>
</dbReference>
<evidence type="ECO:0000256" key="3">
    <source>
        <dbReference type="ARBA" id="ARBA00022833"/>
    </source>
</evidence>
<dbReference type="PANTHER" id="PTHR28620">
    <property type="entry name" value="CENTROMERE PROTEIN V"/>
    <property type="match status" value="1"/>
</dbReference>
<gene>
    <name evidence="5" type="ORF">CYY_007102</name>
</gene>
<comment type="caution">
    <text evidence="5">The sequence shown here is derived from an EMBL/GenBank/DDBJ whole genome shotgun (WGS) entry which is preliminary data.</text>
</comment>
<comment type="similarity">
    <text evidence="1">Belongs to the Gfa family.</text>
</comment>
<evidence type="ECO:0000313" key="5">
    <source>
        <dbReference type="EMBL" id="KAF2071593.1"/>
    </source>
</evidence>
<dbReference type="InterPro" id="IPR052355">
    <property type="entry name" value="CENP-V-like"/>
</dbReference>
<sequence>MTDKEIITHTGGCHCGKIRIEFDAPSNLQTIGCNCSICAKKGFIHFVVPKSKLRLVKGEFGVDISTYTFNTGVAQHYFCSTCGITPFYIPRSNPDGYSINVRCLDNFNPEQFANLEYFDGRNWEKHAHTLAHLSKE</sequence>
<dbReference type="PANTHER" id="PTHR28620:SF1">
    <property type="entry name" value="CENP-V_GFA DOMAIN-CONTAINING PROTEIN"/>
    <property type="match status" value="1"/>
</dbReference>
<accession>A0A8J4UY86</accession>
<dbReference type="InterPro" id="IPR011057">
    <property type="entry name" value="Mss4-like_sf"/>
</dbReference>
<reference evidence="5" key="1">
    <citation type="submission" date="2020-01" db="EMBL/GenBank/DDBJ databases">
        <title>Development of genomics and gene disruption for Polysphondylium violaceum indicates a role for the polyketide synthase stlB in stalk morphogenesis.</title>
        <authorList>
            <person name="Narita B."/>
            <person name="Kawabe Y."/>
            <person name="Kin K."/>
            <person name="Saito T."/>
            <person name="Gibbs R."/>
            <person name="Kuspa A."/>
            <person name="Muzny D."/>
            <person name="Queller D."/>
            <person name="Richards S."/>
            <person name="Strassman J."/>
            <person name="Sucgang R."/>
            <person name="Worley K."/>
            <person name="Schaap P."/>
        </authorList>
    </citation>
    <scope>NUCLEOTIDE SEQUENCE</scope>
    <source>
        <strain evidence="5">QSvi11</strain>
    </source>
</reference>
<dbReference type="InterPro" id="IPR006913">
    <property type="entry name" value="CENP-V/GFA"/>
</dbReference>